<reference evidence="2 3" key="1">
    <citation type="submission" date="2019-03" db="EMBL/GenBank/DDBJ databases">
        <authorList>
            <person name="Gaulin E."/>
            <person name="Dumas B."/>
        </authorList>
    </citation>
    <scope>NUCLEOTIDE SEQUENCE [LARGE SCALE GENOMIC DNA]</scope>
    <source>
        <strain evidence="2">CBS 568.67</strain>
    </source>
</reference>
<keyword evidence="3" id="KW-1185">Reference proteome</keyword>
<organism evidence="2 3">
    <name type="scientific">Aphanomyces stellatus</name>
    <dbReference type="NCBI Taxonomy" id="120398"/>
    <lineage>
        <taxon>Eukaryota</taxon>
        <taxon>Sar</taxon>
        <taxon>Stramenopiles</taxon>
        <taxon>Oomycota</taxon>
        <taxon>Saprolegniomycetes</taxon>
        <taxon>Saprolegniales</taxon>
        <taxon>Verrucalvaceae</taxon>
        <taxon>Aphanomyces</taxon>
    </lineage>
</organism>
<name>A0A485KAD2_9STRA</name>
<dbReference type="EMBL" id="VJMH01000116">
    <property type="protein sequence ID" value="KAF0718832.1"/>
    <property type="molecule type" value="Genomic_DNA"/>
</dbReference>
<proteinExistence type="predicted"/>
<evidence type="ECO:0000313" key="3">
    <source>
        <dbReference type="Proteomes" id="UP000332933"/>
    </source>
</evidence>
<evidence type="ECO:0000313" key="1">
    <source>
        <dbReference type="EMBL" id="KAF0718832.1"/>
    </source>
</evidence>
<dbReference type="PANTHER" id="PTHR31827">
    <property type="entry name" value="EMB|CAB89363.1"/>
    <property type="match status" value="1"/>
</dbReference>
<dbReference type="EMBL" id="CAADRA010000116">
    <property type="protein sequence ID" value="VFT78673.1"/>
    <property type="molecule type" value="Genomic_DNA"/>
</dbReference>
<sequence length="208" mass="23160">MSLTPPSRSSPSGSPSMYRPRGRCIVDNCENQIYARQRCCKHGAKKPCAVHGCALRARHNGVCFAHGAPKKQCAEPGCPKPAQARQKCVKHGGGRTCKFHGCISHARSGGYCQRHRGPEDDQFQNVPFPTSKEGVYMAPPEVGNMARNGSHTYRRSGSNDDITNFKVHFRLESRFEPPSVMPIKWSVEPRYALPDDVPRDLLEMLQDL</sequence>
<protein>
    <submittedName>
        <fullName evidence="2">Aste57867_1456 protein</fullName>
    </submittedName>
</protein>
<accession>A0A485KAD2</accession>
<dbReference type="Proteomes" id="UP000332933">
    <property type="component" value="Unassembled WGS sequence"/>
</dbReference>
<gene>
    <name evidence="2" type="primary">Aste57867_1456</name>
    <name evidence="1" type="ORF">As57867_001455</name>
    <name evidence="2" type="ORF">ASTE57867_1456</name>
</gene>
<dbReference type="PANTHER" id="PTHR31827:SF1">
    <property type="entry name" value="EMB|CAB89363.1"/>
    <property type="match status" value="1"/>
</dbReference>
<reference evidence="1" key="2">
    <citation type="submission" date="2019-06" db="EMBL/GenBank/DDBJ databases">
        <title>Genomics analysis of Aphanomyces spp. identifies a new class of oomycete effector associated with host adaptation.</title>
        <authorList>
            <person name="Gaulin E."/>
        </authorList>
    </citation>
    <scope>NUCLEOTIDE SEQUENCE</scope>
    <source>
        <strain evidence="1">CBS 578.67</strain>
    </source>
</reference>
<dbReference type="AlphaFoldDB" id="A0A485KAD2"/>
<dbReference type="OrthoDB" id="93608at2759"/>
<evidence type="ECO:0000313" key="2">
    <source>
        <dbReference type="EMBL" id="VFT78673.1"/>
    </source>
</evidence>